<evidence type="ECO:0000259" key="1">
    <source>
        <dbReference type="Pfam" id="PF00534"/>
    </source>
</evidence>
<feature type="domain" description="Glycosyltransferase subfamily 4-like N-terminal" evidence="2">
    <location>
        <begin position="15"/>
        <end position="179"/>
    </location>
</feature>
<dbReference type="Proteomes" id="UP000315364">
    <property type="component" value="Chromosome"/>
</dbReference>
<dbReference type="AlphaFoldDB" id="A0A5B8LND0"/>
<dbReference type="SUPFAM" id="SSF53756">
    <property type="entry name" value="UDP-Glycosyltransferase/glycogen phosphorylase"/>
    <property type="match status" value="1"/>
</dbReference>
<keyword evidence="4" id="KW-1185">Reference proteome</keyword>
<dbReference type="KEGG" id="dea:FPZ08_02975"/>
<reference evidence="3 4" key="1">
    <citation type="submission" date="2019-07" db="EMBL/GenBank/DDBJ databases">
        <title>Full genome sequence of Devosia sp. Gsoil 520.</title>
        <authorList>
            <person name="Im W.-T."/>
        </authorList>
    </citation>
    <scope>NUCLEOTIDE SEQUENCE [LARGE SCALE GENOMIC DNA]</scope>
    <source>
        <strain evidence="3 4">Gsoil 520</strain>
    </source>
</reference>
<dbReference type="EMBL" id="CP042304">
    <property type="protein sequence ID" value="QDZ09797.1"/>
    <property type="molecule type" value="Genomic_DNA"/>
</dbReference>
<keyword evidence="3" id="KW-0808">Transferase</keyword>
<dbReference type="CDD" id="cd03811">
    <property type="entry name" value="GT4_GT28_WabH-like"/>
    <property type="match status" value="1"/>
</dbReference>
<protein>
    <submittedName>
        <fullName evidence="3">Glycosyltransferase</fullName>
    </submittedName>
</protein>
<dbReference type="Gene3D" id="3.40.50.2000">
    <property type="entry name" value="Glycogen Phosphorylase B"/>
    <property type="match status" value="2"/>
</dbReference>
<name>A0A5B8LND0_9HYPH</name>
<dbReference type="Pfam" id="PF13439">
    <property type="entry name" value="Glyco_transf_4"/>
    <property type="match status" value="1"/>
</dbReference>
<dbReference type="PANTHER" id="PTHR12526">
    <property type="entry name" value="GLYCOSYLTRANSFERASE"/>
    <property type="match status" value="1"/>
</dbReference>
<accession>A0A5B8LND0</accession>
<feature type="domain" description="Glycosyl transferase family 1" evidence="1">
    <location>
        <begin position="197"/>
        <end position="345"/>
    </location>
</feature>
<evidence type="ECO:0000313" key="3">
    <source>
        <dbReference type="EMBL" id="QDZ09797.1"/>
    </source>
</evidence>
<sequence length="368" mass="39267">MKLRVVFHTPSLRGGGAERVFALMANAMAARGHQVTLFTWNADGPNLALLSDQVQLVSLDMPIRGEGFGKAATLRGIWKSARYFRRTKPDAVFSAPEFANLTTALALVLSRSRARFFPTYHAANSLPSSNLGARIAIALSRIVAQRATRAVAVSAGVGRDLVARGLPASKIAVVHNPLPPAQPAKRDYPWHAAAQAMGDGPLIVTAGRLVQVKDHKTLLDAFARLASRRPARLAIFGEGPLESELRAYADQLGVSKRVLFPGYVNEPAAIYQAADLFVLTSTSEGFGNVLIEAMAHGVAVVSTNAPHGPREILADGRYGALVPVGDADALAAAIAETLDRPPPRELLMSRASDFSVETIAAQYEALLR</sequence>
<dbReference type="OrthoDB" id="9781738at2"/>
<organism evidence="3 4">
    <name type="scientific">Devosia ginsengisoli</name>
    <dbReference type="NCBI Taxonomy" id="400770"/>
    <lineage>
        <taxon>Bacteria</taxon>
        <taxon>Pseudomonadati</taxon>
        <taxon>Pseudomonadota</taxon>
        <taxon>Alphaproteobacteria</taxon>
        <taxon>Hyphomicrobiales</taxon>
        <taxon>Devosiaceae</taxon>
        <taxon>Devosia</taxon>
    </lineage>
</organism>
<dbReference type="GO" id="GO:0016757">
    <property type="term" value="F:glycosyltransferase activity"/>
    <property type="evidence" value="ECO:0007669"/>
    <property type="project" value="InterPro"/>
</dbReference>
<dbReference type="InterPro" id="IPR028098">
    <property type="entry name" value="Glyco_trans_4-like_N"/>
</dbReference>
<dbReference type="RefSeq" id="WP_146288606.1">
    <property type="nucleotide sequence ID" value="NZ_CP042304.1"/>
</dbReference>
<dbReference type="InterPro" id="IPR001296">
    <property type="entry name" value="Glyco_trans_1"/>
</dbReference>
<proteinExistence type="predicted"/>
<evidence type="ECO:0000259" key="2">
    <source>
        <dbReference type="Pfam" id="PF13439"/>
    </source>
</evidence>
<gene>
    <name evidence="3" type="ORF">FPZ08_02975</name>
</gene>
<dbReference type="Pfam" id="PF00534">
    <property type="entry name" value="Glycos_transf_1"/>
    <property type="match status" value="1"/>
</dbReference>
<evidence type="ECO:0000313" key="4">
    <source>
        <dbReference type="Proteomes" id="UP000315364"/>
    </source>
</evidence>